<keyword evidence="1" id="KW-0597">Phosphoprotein</keyword>
<dbReference type="AlphaFoldDB" id="A0A511Z146"/>
<dbReference type="InterPro" id="IPR039420">
    <property type="entry name" value="WalR-like"/>
</dbReference>
<dbReference type="PANTHER" id="PTHR48111:SF1">
    <property type="entry name" value="TWO-COMPONENT RESPONSE REGULATOR ORR33"/>
    <property type="match status" value="1"/>
</dbReference>
<dbReference type="SUPFAM" id="SSF46894">
    <property type="entry name" value="C-terminal effector domain of the bipartite response regulators"/>
    <property type="match status" value="1"/>
</dbReference>
<evidence type="ECO:0000256" key="1">
    <source>
        <dbReference type="ARBA" id="ARBA00022553"/>
    </source>
</evidence>
<evidence type="ECO:0000259" key="7">
    <source>
        <dbReference type="PROSITE" id="PS51755"/>
    </source>
</evidence>
<feature type="DNA-binding region" description="OmpR/PhoB-type" evidence="6">
    <location>
        <begin position="95"/>
        <end position="191"/>
    </location>
</feature>
<dbReference type="PANTHER" id="PTHR48111">
    <property type="entry name" value="REGULATOR OF RPOS"/>
    <property type="match status" value="1"/>
</dbReference>
<dbReference type="GO" id="GO:0000156">
    <property type="term" value="F:phosphorelay response regulator activity"/>
    <property type="evidence" value="ECO:0007669"/>
    <property type="project" value="TreeGrafter"/>
</dbReference>
<keyword evidence="9" id="KW-1185">Reference proteome</keyword>
<evidence type="ECO:0000256" key="5">
    <source>
        <dbReference type="ARBA" id="ARBA00023163"/>
    </source>
</evidence>
<evidence type="ECO:0000256" key="2">
    <source>
        <dbReference type="ARBA" id="ARBA00023012"/>
    </source>
</evidence>
<keyword evidence="4 6" id="KW-0238">DNA-binding</keyword>
<dbReference type="InterPro" id="IPR001867">
    <property type="entry name" value="OmpR/PhoB-type_DNA-bd"/>
</dbReference>
<sequence length="204" mass="21689">MTGAPAPVLSAQSTAFEPGLALYVGMTGTEGPAGRALLVEVAQAVAAVIDELAPDATTYSAMTLGGRGPHGDLVARVRDELAPTAARSHGSSGLRAVPAHREVIVDAVAREVTIAGRSVPFTYKEFALLEYLLRAPHRAVTREELLAHVWHKRAWKDGTRTVDVHVRRLREKLGGCPRIVTVRGVGYRCDPTPEVVIVGSGDAD</sequence>
<organism evidence="8 9">
    <name type="scientific">Actinotalea fermentans</name>
    <dbReference type="NCBI Taxonomy" id="43671"/>
    <lineage>
        <taxon>Bacteria</taxon>
        <taxon>Bacillati</taxon>
        <taxon>Actinomycetota</taxon>
        <taxon>Actinomycetes</taxon>
        <taxon>Micrococcales</taxon>
        <taxon>Cellulomonadaceae</taxon>
        <taxon>Actinotalea</taxon>
    </lineage>
</organism>
<dbReference type="Proteomes" id="UP000321484">
    <property type="component" value="Unassembled WGS sequence"/>
</dbReference>
<dbReference type="GO" id="GO:0006355">
    <property type="term" value="P:regulation of DNA-templated transcription"/>
    <property type="evidence" value="ECO:0007669"/>
    <property type="project" value="InterPro"/>
</dbReference>
<evidence type="ECO:0000256" key="6">
    <source>
        <dbReference type="PROSITE-ProRule" id="PRU01091"/>
    </source>
</evidence>
<reference evidence="8 9" key="1">
    <citation type="submission" date="2019-07" db="EMBL/GenBank/DDBJ databases">
        <title>Whole genome shotgun sequence of Actinotalea fermentans NBRC 105374.</title>
        <authorList>
            <person name="Hosoyama A."/>
            <person name="Uohara A."/>
            <person name="Ohji S."/>
            <person name="Ichikawa N."/>
        </authorList>
    </citation>
    <scope>NUCLEOTIDE SEQUENCE [LARGE SCALE GENOMIC DNA]</scope>
    <source>
        <strain evidence="8 9">NBRC 105374</strain>
    </source>
</reference>
<dbReference type="GO" id="GO:0005829">
    <property type="term" value="C:cytosol"/>
    <property type="evidence" value="ECO:0007669"/>
    <property type="project" value="TreeGrafter"/>
</dbReference>
<dbReference type="Gene3D" id="1.10.10.10">
    <property type="entry name" value="Winged helix-like DNA-binding domain superfamily/Winged helix DNA-binding domain"/>
    <property type="match status" value="1"/>
</dbReference>
<dbReference type="InterPro" id="IPR036388">
    <property type="entry name" value="WH-like_DNA-bd_sf"/>
</dbReference>
<keyword evidence="5" id="KW-0804">Transcription</keyword>
<dbReference type="CDD" id="cd00383">
    <property type="entry name" value="trans_reg_C"/>
    <property type="match status" value="1"/>
</dbReference>
<protein>
    <recommendedName>
        <fullName evidence="7">OmpR/PhoB-type domain-containing protein</fullName>
    </recommendedName>
</protein>
<dbReference type="Pfam" id="PF00486">
    <property type="entry name" value="Trans_reg_C"/>
    <property type="match status" value="1"/>
</dbReference>
<dbReference type="EMBL" id="BJYK01000009">
    <property type="protein sequence ID" value="GEN81159.1"/>
    <property type="molecule type" value="Genomic_DNA"/>
</dbReference>
<proteinExistence type="predicted"/>
<comment type="caution">
    <text evidence="8">The sequence shown here is derived from an EMBL/GenBank/DDBJ whole genome shotgun (WGS) entry which is preliminary data.</text>
</comment>
<gene>
    <name evidence="8" type="ORF">AFE02nite_28930</name>
</gene>
<feature type="domain" description="OmpR/PhoB-type" evidence="7">
    <location>
        <begin position="95"/>
        <end position="191"/>
    </location>
</feature>
<accession>A0A511Z146</accession>
<evidence type="ECO:0000313" key="8">
    <source>
        <dbReference type="EMBL" id="GEN81159.1"/>
    </source>
</evidence>
<evidence type="ECO:0000313" key="9">
    <source>
        <dbReference type="Proteomes" id="UP000321484"/>
    </source>
</evidence>
<keyword evidence="3" id="KW-0805">Transcription regulation</keyword>
<dbReference type="SMART" id="SM00862">
    <property type="entry name" value="Trans_reg_C"/>
    <property type="match status" value="1"/>
</dbReference>
<dbReference type="GO" id="GO:0000976">
    <property type="term" value="F:transcription cis-regulatory region binding"/>
    <property type="evidence" value="ECO:0007669"/>
    <property type="project" value="TreeGrafter"/>
</dbReference>
<keyword evidence="2" id="KW-0902">Two-component regulatory system</keyword>
<dbReference type="PROSITE" id="PS51755">
    <property type="entry name" value="OMPR_PHOB"/>
    <property type="match status" value="1"/>
</dbReference>
<name>A0A511Z146_9CELL</name>
<dbReference type="GO" id="GO:0032993">
    <property type="term" value="C:protein-DNA complex"/>
    <property type="evidence" value="ECO:0007669"/>
    <property type="project" value="TreeGrafter"/>
</dbReference>
<evidence type="ECO:0000256" key="4">
    <source>
        <dbReference type="ARBA" id="ARBA00023125"/>
    </source>
</evidence>
<dbReference type="InterPro" id="IPR016032">
    <property type="entry name" value="Sig_transdc_resp-reg_C-effctor"/>
</dbReference>
<evidence type="ECO:0000256" key="3">
    <source>
        <dbReference type="ARBA" id="ARBA00023015"/>
    </source>
</evidence>